<dbReference type="SUPFAM" id="SSF52540">
    <property type="entry name" value="P-loop containing nucleoside triphosphate hydrolases"/>
    <property type="match status" value="1"/>
</dbReference>
<sequence length="192" mass="22822">MIISVDGLMGSGKTTLLDRLEKRGFKVFREPVGEWKFLDKFYKNPKKYALALQLEILVSFTKYTFAEDIVFTERCPQVSHYVFAKMLSAKGTLTDEEMATYKNFYDKMNLWKPDVHIFLKCPIDVCEQRLKRRSDSYTIDTEYMERLEKYYSIFNKYTTSTPIKFIDASKNEDEVEEDFMNQVKEFVKDFVE</sequence>
<keyword evidence="2" id="KW-0547">Nucleotide-binding</keyword>
<dbReference type="Pfam" id="PF01712">
    <property type="entry name" value="dNK"/>
    <property type="match status" value="1"/>
</dbReference>
<dbReference type="InterPro" id="IPR031314">
    <property type="entry name" value="DNK_dom"/>
</dbReference>
<feature type="binding site" evidence="2">
    <location>
        <begin position="177"/>
        <end position="179"/>
    </location>
    <ligand>
        <name>ATP</name>
        <dbReference type="ChEBI" id="CHEBI:30616"/>
    </ligand>
</feature>
<accession>M1HW24</accession>
<organism evidence="4 5">
    <name type="scientific">Paramecium bursaria Chlorella virus IL3A</name>
    <name type="common">PBCV-IL3A</name>
    <dbReference type="NCBI Taxonomy" id="46019"/>
    <lineage>
        <taxon>Viruses</taxon>
        <taxon>Varidnaviria</taxon>
        <taxon>Bamfordvirae</taxon>
        <taxon>Nucleocytoviricota</taxon>
        <taxon>Megaviricetes</taxon>
        <taxon>Algavirales</taxon>
        <taxon>Phycodnaviridae</taxon>
        <taxon>Chlorovirus</taxon>
        <taxon>Chlorovirus illinoense</taxon>
    </lineage>
</organism>
<dbReference type="PIRSF" id="PIRSF000705">
    <property type="entry name" value="DNK"/>
    <property type="match status" value="1"/>
</dbReference>
<name>M1HW24_PBCVI</name>
<keyword evidence="2" id="KW-0067">ATP-binding</keyword>
<feature type="binding site" evidence="2">
    <location>
        <begin position="7"/>
        <end position="15"/>
    </location>
    <ligand>
        <name>ATP</name>
        <dbReference type="ChEBI" id="CHEBI:30616"/>
    </ligand>
</feature>
<proteinExistence type="predicted"/>
<dbReference type="EMBL" id="JX997169">
    <property type="protein sequence ID" value="AGE53926.1"/>
    <property type="molecule type" value="Genomic_DNA"/>
</dbReference>
<protein>
    <submittedName>
        <fullName evidence="4">Kinase protein</fullName>
    </submittedName>
</protein>
<keyword evidence="4" id="KW-0808">Transferase</keyword>
<evidence type="ECO:0000259" key="3">
    <source>
        <dbReference type="Pfam" id="PF01712"/>
    </source>
</evidence>
<evidence type="ECO:0000256" key="1">
    <source>
        <dbReference type="PIRSR" id="PIRSR000705-1"/>
    </source>
</evidence>
<dbReference type="PANTHER" id="PTHR10513:SF35">
    <property type="entry name" value="DEOXYADENOSINE KINASE"/>
    <property type="match status" value="1"/>
</dbReference>
<organismHost>
    <name type="scientific">Chlorella</name>
    <dbReference type="NCBI Taxonomy" id="3071"/>
</organismHost>
<dbReference type="Gene3D" id="3.40.50.300">
    <property type="entry name" value="P-loop containing nucleotide triphosphate hydrolases"/>
    <property type="match status" value="1"/>
</dbReference>
<dbReference type="PANTHER" id="PTHR10513">
    <property type="entry name" value="DEOXYNUCLEOSIDE KINASE"/>
    <property type="match status" value="1"/>
</dbReference>
<dbReference type="InterPro" id="IPR027417">
    <property type="entry name" value="P-loop_NTPase"/>
</dbReference>
<gene>
    <name evidence="4" type="primary">IL-3A_472R</name>
    <name evidence="4" type="ORF">PBCVIL3A_472R</name>
</gene>
<evidence type="ECO:0000313" key="4">
    <source>
        <dbReference type="EMBL" id="AGE53926.1"/>
    </source>
</evidence>
<dbReference type="GO" id="GO:0005524">
    <property type="term" value="F:ATP binding"/>
    <property type="evidence" value="ECO:0007669"/>
    <property type="project" value="UniProtKB-KW"/>
</dbReference>
<feature type="domain" description="Deoxynucleoside kinase" evidence="3">
    <location>
        <begin position="3"/>
        <end position="188"/>
    </location>
</feature>
<evidence type="ECO:0000256" key="2">
    <source>
        <dbReference type="PIRSR" id="PIRSR000705-3"/>
    </source>
</evidence>
<dbReference type="Proteomes" id="UP000247091">
    <property type="component" value="Segment"/>
</dbReference>
<dbReference type="InterPro" id="IPR050566">
    <property type="entry name" value="Deoxyribonucleoside_kinase"/>
</dbReference>
<evidence type="ECO:0000313" key="5">
    <source>
        <dbReference type="Proteomes" id="UP000247091"/>
    </source>
</evidence>
<dbReference type="GO" id="GO:0019136">
    <property type="term" value="F:deoxynucleoside kinase activity"/>
    <property type="evidence" value="ECO:0007669"/>
    <property type="project" value="InterPro"/>
</dbReference>
<feature type="binding site" evidence="2">
    <location>
        <begin position="129"/>
        <end position="133"/>
    </location>
    <ligand>
        <name>ATP</name>
        <dbReference type="ChEBI" id="CHEBI:30616"/>
    </ligand>
</feature>
<feature type="active site" description="Proton acceptor" evidence="1">
    <location>
        <position position="73"/>
    </location>
</feature>
<reference evidence="4 5" key="1">
    <citation type="submission" date="2012-10" db="EMBL/GenBank/DDBJ databases">
        <title>Towards defining the chloroviruses: a genomic journey through a genus of large DNA viruses.</title>
        <authorList>
            <person name="Jeanniard A."/>
            <person name="Dunigan D.D."/>
            <person name="Gurnon J.R."/>
            <person name="Agarkova I."/>
            <person name="Kang M."/>
            <person name="Vitek J."/>
            <person name="Duncan G."/>
            <person name="McClung O.W."/>
            <person name="Larsen M."/>
            <person name="Claverie J.-M."/>
            <person name="Van Etten J.L."/>
            <person name="Blanc G."/>
        </authorList>
    </citation>
    <scope>NUCLEOTIDE SEQUENCE [LARGE SCALE GENOMIC DNA]</scope>
</reference>
<keyword evidence="4" id="KW-0418">Kinase</keyword>
<dbReference type="InterPro" id="IPR002624">
    <property type="entry name" value="DCK/DGK"/>
</dbReference>